<dbReference type="Proteomes" id="UP000054279">
    <property type="component" value="Unassembled WGS sequence"/>
</dbReference>
<sequence>MLPPLLNDGVRLLQHKMSDIFSSLKLLQSPFQADFLNAEDLVWPDAIVPNTTLWLVGTGAGDFTYVLIPEAGHFVVRDQPALAGVSFVEYSVLFDTKPPGFGSDFSSPPPLSIQDPQVVVSTEEDSPKDDKSPLTPGVAHAKEGFNADPHLLTTSRDAHTSPASNVLGLQLYGFTDSSQFPTYNNSGDVNWNVDDYNTYDFGLGAIEENSVAVGNDCTSAKVASFVTLLSSSISGTIVGAQAAPQAPSTGVQQNIGAQGPVTAVYFDLFAFPAATFAVPQAPAVVTSSTVSQTSPTPAVAPFRRATAPKKRPLPYIVEARNSSVCHAYPTPPTNVLAHAQYSIASGSGRYPPFSGFEGNNPGLSDVKAFTFGAPVPNGVPAGISPCPIDPLIPLPPPKPLPLDPSLPFRPFPLRPPPPVFSHPEYAAFLPHVPSPPATPVPLPTAAFPPASFFSQPAPMPAPVSTPKAPSKHRPKSKKARAAAPYSRPLPSSSPSPSSSTLILPASGSGSGTDRIHHLLTTLTPENEGEFNPPDRVVSEDGNYDGDRFSSSGKNSRGQPATFILERHAGIERAMSRLATSKKDRRKATKELENKNDSRPTLDRGQGFYCFMHGCGQCFQRSDRLARHMVGNKRHRGTKPYICPHDGCTKEYLKDSNLRAHMNLHIQAGHQDLPFPYPWNFPYHGMGDLVCKTYVKPESIRNFGEYHWPVEDEDIGL</sequence>
<feature type="compositionally biased region" description="Basic and acidic residues" evidence="6">
    <location>
        <begin position="588"/>
        <end position="599"/>
    </location>
</feature>
<proteinExistence type="predicted"/>
<dbReference type="Gene3D" id="3.30.160.60">
    <property type="entry name" value="Classic Zinc Finger"/>
    <property type="match status" value="1"/>
</dbReference>
<dbReference type="GO" id="GO:0000981">
    <property type="term" value="F:DNA-binding transcription factor activity, RNA polymerase II-specific"/>
    <property type="evidence" value="ECO:0007669"/>
    <property type="project" value="TreeGrafter"/>
</dbReference>
<feature type="compositionally biased region" description="Low complexity" evidence="6">
    <location>
        <begin position="481"/>
        <end position="506"/>
    </location>
</feature>
<dbReference type="OrthoDB" id="6365676at2759"/>
<dbReference type="SUPFAM" id="SSF57667">
    <property type="entry name" value="beta-beta-alpha zinc fingers"/>
    <property type="match status" value="1"/>
</dbReference>
<dbReference type="PANTHER" id="PTHR14003">
    <property type="entry name" value="TRANSCRIPTIONAL REPRESSOR PROTEIN YY"/>
    <property type="match status" value="1"/>
</dbReference>
<evidence type="ECO:0000256" key="3">
    <source>
        <dbReference type="ARBA" id="ARBA00022771"/>
    </source>
</evidence>
<dbReference type="GO" id="GO:0031519">
    <property type="term" value="C:PcG protein complex"/>
    <property type="evidence" value="ECO:0007669"/>
    <property type="project" value="TreeGrafter"/>
</dbReference>
<keyword evidence="4" id="KW-0862">Zinc</keyword>
<keyword evidence="3 5" id="KW-0863">Zinc-finger</keyword>
<evidence type="ECO:0000256" key="2">
    <source>
        <dbReference type="ARBA" id="ARBA00022737"/>
    </source>
</evidence>
<dbReference type="AlphaFoldDB" id="A0A0C9TRN9"/>
<accession>A0A0C9TRN9</accession>
<dbReference type="InterPro" id="IPR036236">
    <property type="entry name" value="Znf_C2H2_sf"/>
</dbReference>
<evidence type="ECO:0000313" key="8">
    <source>
        <dbReference type="EMBL" id="KIJ32838.1"/>
    </source>
</evidence>
<dbReference type="PROSITE" id="PS50157">
    <property type="entry name" value="ZINC_FINGER_C2H2_2"/>
    <property type="match status" value="2"/>
</dbReference>
<dbReference type="InterPro" id="IPR013087">
    <property type="entry name" value="Znf_C2H2_type"/>
</dbReference>
<dbReference type="HOGENOM" id="CLU_385949_0_0_1"/>
<evidence type="ECO:0000256" key="5">
    <source>
        <dbReference type="PROSITE-ProRule" id="PRU00042"/>
    </source>
</evidence>
<feature type="region of interest" description="Disordered" evidence="6">
    <location>
        <begin position="457"/>
        <end position="557"/>
    </location>
</feature>
<feature type="domain" description="C2H2-type" evidence="7">
    <location>
        <begin position="640"/>
        <end position="664"/>
    </location>
</feature>
<evidence type="ECO:0000256" key="1">
    <source>
        <dbReference type="ARBA" id="ARBA00022723"/>
    </source>
</evidence>
<keyword evidence="1" id="KW-0479">Metal-binding</keyword>
<feature type="compositionally biased region" description="Basic residues" evidence="6">
    <location>
        <begin position="469"/>
        <end position="480"/>
    </location>
</feature>
<feature type="compositionally biased region" description="Polar residues" evidence="6">
    <location>
        <begin position="548"/>
        <end position="557"/>
    </location>
</feature>
<name>A0A0C9TRN9_SPHS4</name>
<evidence type="ECO:0000259" key="7">
    <source>
        <dbReference type="PROSITE" id="PS50157"/>
    </source>
</evidence>
<dbReference type="EMBL" id="KN837221">
    <property type="protein sequence ID" value="KIJ32838.1"/>
    <property type="molecule type" value="Genomic_DNA"/>
</dbReference>
<evidence type="ECO:0000256" key="4">
    <source>
        <dbReference type="ARBA" id="ARBA00022833"/>
    </source>
</evidence>
<feature type="region of interest" description="Disordered" evidence="6">
    <location>
        <begin position="578"/>
        <end position="599"/>
    </location>
</feature>
<evidence type="ECO:0000313" key="9">
    <source>
        <dbReference type="Proteomes" id="UP000054279"/>
    </source>
</evidence>
<dbReference type="GO" id="GO:0008270">
    <property type="term" value="F:zinc ion binding"/>
    <property type="evidence" value="ECO:0007669"/>
    <property type="project" value="UniProtKB-KW"/>
</dbReference>
<gene>
    <name evidence="8" type="ORF">M422DRAFT_265320</name>
</gene>
<reference evidence="8 9" key="1">
    <citation type="submission" date="2014-06" db="EMBL/GenBank/DDBJ databases">
        <title>Evolutionary Origins and Diversification of the Mycorrhizal Mutualists.</title>
        <authorList>
            <consortium name="DOE Joint Genome Institute"/>
            <consortium name="Mycorrhizal Genomics Consortium"/>
            <person name="Kohler A."/>
            <person name="Kuo A."/>
            <person name="Nagy L.G."/>
            <person name="Floudas D."/>
            <person name="Copeland A."/>
            <person name="Barry K.W."/>
            <person name="Cichocki N."/>
            <person name="Veneault-Fourrey C."/>
            <person name="LaButti K."/>
            <person name="Lindquist E.A."/>
            <person name="Lipzen A."/>
            <person name="Lundell T."/>
            <person name="Morin E."/>
            <person name="Murat C."/>
            <person name="Riley R."/>
            <person name="Ohm R."/>
            <person name="Sun H."/>
            <person name="Tunlid A."/>
            <person name="Henrissat B."/>
            <person name="Grigoriev I.V."/>
            <person name="Hibbett D.S."/>
            <person name="Martin F."/>
        </authorList>
    </citation>
    <scope>NUCLEOTIDE SEQUENCE [LARGE SCALE GENOMIC DNA]</scope>
    <source>
        <strain evidence="8 9">SS14</strain>
    </source>
</reference>
<dbReference type="GO" id="GO:0000978">
    <property type="term" value="F:RNA polymerase II cis-regulatory region sequence-specific DNA binding"/>
    <property type="evidence" value="ECO:0007669"/>
    <property type="project" value="TreeGrafter"/>
</dbReference>
<dbReference type="GO" id="GO:0005667">
    <property type="term" value="C:transcription regulator complex"/>
    <property type="evidence" value="ECO:0007669"/>
    <property type="project" value="TreeGrafter"/>
</dbReference>
<dbReference type="GO" id="GO:0000785">
    <property type="term" value="C:chromatin"/>
    <property type="evidence" value="ECO:0007669"/>
    <property type="project" value="TreeGrafter"/>
</dbReference>
<dbReference type="PROSITE" id="PS00028">
    <property type="entry name" value="ZINC_FINGER_C2H2_1"/>
    <property type="match status" value="1"/>
</dbReference>
<organism evidence="8 9">
    <name type="scientific">Sphaerobolus stellatus (strain SS14)</name>
    <dbReference type="NCBI Taxonomy" id="990650"/>
    <lineage>
        <taxon>Eukaryota</taxon>
        <taxon>Fungi</taxon>
        <taxon>Dikarya</taxon>
        <taxon>Basidiomycota</taxon>
        <taxon>Agaricomycotina</taxon>
        <taxon>Agaricomycetes</taxon>
        <taxon>Phallomycetidae</taxon>
        <taxon>Geastrales</taxon>
        <taxon>Sphaerobolaceae</taxon>
        <taxon>Sphaerobolus</taxon>
    </lineage>
</organism>
<protein>
    <recommendedName>
        <fullName evidence="7">C2H2-type domain-containing protein</fullName>
    </recommendedName>
</protein>
<dbReference type="PANTHER" id="PTHR14003:SF19">
    <property type="entry name" value="YY2 TRANSCRIPTION FACTOR"/>
    <property type="match status" value="1"/>
</dbReference>
<keyword evidence="9" id="KW-1185">Reference proteome</keyword>
<dbReference type="SMART" id="SM00355">
    <property type="entry name" value="ZnF_C2H2"/>
    <property type="match status" value="2"/>
</dbReference>
<evidence type="ECO:0000256" key="6">
    <source>
        <dbReference type="SAM" id="MobiDB-lite"/>
    </source>
</evidence>
<feature type="region of interest" description="Disordered" evidence="6">
    <location>
        <begin position="103"/>
        <end position="140"/>
    </location>
</feature>
<keyword evidence="2" id="KW-0677">Repeat</keyword>
<feature type="domain" description="C2H2-type" evidence="7">
    <location>
        <begin position="607"/>
        <end position="639"/>
    </location>
</feature>